<proteinExistence type="predicted"/>
<feature type="region of interest" description="Disordered" evidence="1">
    <location>
        <begin position="68"/>
        <end position="103"/>
    </location>
</feature>
<organism evidence="2 3">
    <name type="scientific">Actinacidiphila guanduensis</name>
    <dbReference type="NCBI Taxonomy" id="310781"/>
    <lineage>
        <taxon>Bacteria</taxon>
        <taxon>Bacillati</taxon>
        <taxon>Actinomycetota</taxon>
        <taxon>Actinomycetes</taxon>
        <taxon>Kitasatosporales</taxon>
        <taxon>Streptomycetaceae</taxon>
        <taxon>Actinacidiphila</taxon>
    </lineage>
</organism>
<dbReference type="EMBL" id="FNIE01000011">
    <property type="protein sequence ID" value="SDO61759.1"/>
    <property type="molecule type" value="Genomic_DNA"/>
</dbReference>
<feature type="compositionally biased region" description="Acidic residues" evidence="1">
    <location>
        <begin position="68"/>
        <end position="80"/>
    </location>
</feature>
<evidence type="ECO:0000313" key="2">
    <source>
        <dbReference type="EMBL" id="SDO61759.1"/>
    </source>
</evidence>
<reference evidence="2 3" key="1">
    <citation type="submission" date="2016-10" db="EMBL/GenBank/DDBJ databases">
        <authorList>
            <person name="de Groot N.N."/>
        </authorList>
    </citation>
    <scope>NUCLEOTIDE SEQUENCE [LARGE SCALE GENOMIC DNA]</scope>
    <source>
        <strain evidence="2 3">CGMCC 4.2022</strain>
    </source>
</reference>
<keyword evidence="3" id="KW-1185">Reference proteome</keyword>
<dbReference type="RefSeq" id="WP_093786570.1">
    <property type="nucleotide sequence ID" value="NZ_FNIE01000011.1"/>
</dbReference>
<protein>
    <submittedName>
        <fullName evidence="2">Uncharacterized protein</fullName>
    </submittedName>
</protein>
<accession>A0A1H0L0M7</accession>
<dbReference type="AlphaFoldDB" id="A0A1H0L0M7"/>
<evidence type="ECO:0000256" key="1">
    <source>
        <dbReference type="SAM" id="MobiDB-lite"/>
    </source>
</evidence>
<gene>
    <name evidence="2" type="ORF">SAMN05216259_11137</name>
</gene>
<name>A0A1H0L0M7_9ACTN</name>
<sequence length="124" mass="13390">MNRGFAVARHERFVLVTNERFAVFTDERFAILADNGLTILANERFTLVTDRESVLGVQCGLLDRVEGQEGDAAEGGEGGEDGSGRFGTVRPRGSEGVPVGGQHTAMIAQRPTLRGPTRELYKGV</sequence>
<evidence type="ECO:0000313" key="3">
    <source>
        <dbReference type="Proteomes" id="UP000199341"/>
    </source>
</evidence>
<dbReference type="Proteomes" id="UP000199341">
    <property type="component" value="Unassembled WGS sequence"/>
</dbReference>